<dbReference type="InterPro" id="IPR000073">
    <property type="entry name" value="AB_hydrolase_1"/>
</dbReference>
<keyword evidence="3" id="KW-1185">Reference proteome</keyword>
<dbReference type="InterPro" id="IPR050471">
    <property type="entry name" value="AB_hydrolase"/>
</dbReference>
<dbReference type="InterPro" id="IPR029058">
    <property type="entry name" value="AB_hydrolase_fold"/>
</dbReference>
<evidence type="ECO:0000313" key="3">
    <source>
        <dbReference type="Proteomes" id="UP000619293"/>
    </source>
</evidence>
<gene>
    <name evidence="2" type="ORF">Cch02nite_36770</name>
</gene>
<organism evidence="2 3">
    <name type="scientific">Catellatospora chokoriensis</name>
    <dbReference type="NCBI Taxonomy" id="310353"/>
    <lineage>
        <taxon>Bacteria</taxon>
        <taxon>Bacillati</taxon>
        <taxon>Actinomycetota</taxon>
        <taxon>Actinomycetes</taxon>
        <taxon>Micromonosporales</taxon>
        <taxon>Micromonosporaceae</taxon>
        <taxon>Catellatospora</taxon>
    </lineage>
</organism>
<protein>
    <recommendedName>
        <fullName evidence="1">AB hydrolase-1 domain-containing protein</fullName>
    </recommendedName>
</protein>
<dbReference type="Pfam" id="PF00561">
    <property type="entry name" value="Abhydrolase_1"/>
    <property type="match status" value="1"/>
</dbReference>
<proteinExistence type="predicted"/>
<name>A0A8J3K050_9ACTN</name>
<dbReference type="Gene3D" id="3.40.50.1820">
    <property type="entry name" value="alpha/beta hydrolase"/>
    <property type="match status" value="1"/>
</dbReference>
<feature type="domain" description="AB hydrolase-1" evidence="1">
    <location>
        <begin position="36"/>
        <end position="133"/>
    </location>
</feature>
<dbReference type="GO" id="GO:0003824">
    <property type="term" value="F:catalytic activity"/>
    <property type="evidence" value="ECO:0007669"/>
    <property type="project" value="UniProtKB-ARBA"/>
</dbReference>
<dbReference type="Proteomes" id="UP000619293">
    <property type="component" value="Unassembled WGS sequence"/>
</dbReference>
<evidence type="ECO:0000259" key="1">
    <source>
        <dbReference type="Pfam" id="PF00561"/>
    </source>
</evidence>
<dbReference type="EMBL" id="BONG01000021">
    <property type="protein sequence ID" value="GIF90233.1"/>
    <property type="molecule type" value="Genomic_DNA"/>
</dbReference>
<dbReference type="PANTHER" id="PTHR43433">
    <property type="entry name" value="HYDROLASE, ALPHA/BETA FOLD FAMILY PROTEIN"/>
    <property type="match status" value="1"/>
</dbReference>
<evidence type="ECO:0000313" key="2">
    <source>
        <dbReference type="EMBL" id="GIF90233.1"/>
    </source>
</evidence>
<comment type="caution">
    <text evidence="2">The sequence shown here is derived from an EMBL/GenBank/DDBJ whole genome shotgun (WGS) entry which is preliminary data.</text>
</comment>
<accession>A0A8J3K050</accession>
<dbReference type="PANTHER" id="PTHR43433:SF10">
    <property type="entry name" value="AB HYDROLASE-1 DOMAIN-CONTAINING PROTEIN"/>
    <property type="match status" value="1"/>
</dbReference>
<dbReference type="AlphaFoldDB" id="A0A8J3K050"/>
<sequence length="187" mass="19311">MEMPGVSGGARRERGTIRLAGARALCRQVDGAADDPTLLWLHGSTGSSRTAPALPGARILSYDRPGYGGSTLHPRRTLMTDADDVEALLDHLGIGRTAVLAFSGGAAIAYAAGVRTPQRVTRLGMVSGAPWPTAPAPSAEVLLSAATALSADPGAAVDRLAEHASLRDVQVLNTPALRHELPGRRPG</sequence>
<dbReference type="SUPFAM" id="SSF53474">
    <property type="entry name" value="alpha/beta-Hydrolases"/>
    <property type="match status" value="1"/>
</dbReference>
<reference evidence="2 3" key="1">
    <citation type="submission" date="2021-01" db="EMBL/GenBank/DDBJ databases">
        <title>Whole genome shotgun sequence of Catellatospora chokoriensis NBRC 107358.</title>
        <authorList>
            <person name="Komaki H."/>
            <person name="Tamura T."/>
        </authorList>
    </citation>
    <scope>NUCLEOTIDE SEQUENCE [LARGE SCALE GENOMIC DNA]</scope>
    <source>
        <strain evidence="2 3">NBRC 107358</strain>
    </source>
</reference>